<dbReference type="InterPro" id="IPR037622">
    <property type="entry name" value="LIP-1_SAM_3"/>
</dbReference>
<accession>A0A1A8P4I9</accession>
<feature type="compositionally biased region" description="Basic and acidic residues" evidence="8">
    <location>
        <begin position="667"/>
        <end position="680"/>
    </location>
</feature>
<feature type="coiled-coil region" evidence="7">
    <location>
        <begin position="591"/>
        <end position="632"/>
    </location>
</feature>
<proteinExistence type="inferred from homology"/>
<dbReference type="Pfam" id="PF07647">
    <property type="entry name" value="SAM_2"/>
    <property type="match status" value="1"/>
</dbReference>
<dbReference type="GO" id="GO:0048786">
    <property type="term" value="C:presynaptic active zone"/>
    <property type="evidence" value="ECO:0007669"/>
    <property type="project" value="TreeGrafter"/>
</dbReference>
<dbReference type="FunFam" id="1.10.150.50:FF:000002">
    <property type="entry name" value="PTPRF interacting protein alpha 1"/>
    <property type="match status" value="1"/>
</dbReference>
<feature type="domain" description="SAM" evidence="9">
    <location>
        <begin position="1051"/>
        <end position="1120"/>
    </location>
</feature>
<dbReference type="Gene3D" id="1.10.150.50">
    <property type="entry name" value="Transcription Factor, Ets-1"/>
    <property type="match status" value="3"/>
</dbReference>
<dbReference type="Pfam" id="PF00536">
    <property type="entry name" value="SAM_1"/>
    <property type="match status" value="2"/>
</dbReference>
<evidence type="ECO:0000256" key="6">
    <source>
        <dbReference type="ARBA" id="ARBA00023054"/>
    </source>
</evidence>
<dbReference type="InterPro" id="IPR029515">
    <property type="entry name" value="Liprin"/>
</dbReference>
<feature type="compositionally biased region" description="Low complexity" evidence="8">
    <location>
        <begin position="645"/>
        <end position="666"/>
    </location>
</feature>
<feature type="region of interest" description="Disordered" evidence="8">
    <location>
        <begin position="702"/>
        <end position="725"/>
    </location>
</feature>
<dbReference type="InterPro" id="IPR001660">
    <property type="entry name" value="SAM"/>
</dbReference>
<evidence type="ECO:0000259" key="9">
    <source>
        <dbReference type="PROSITE" id="PS50105"/>
    </source>
</evidence>
<feature type="domain" description="SAM" evidence="9">
    <location>
        <begin position="848"/>
        <end position="914"/>
    </location>
</feature>
<feature type="coiled-coil region" evidence="7">
    <location>
        <begin position="213"/>
        <end position="397"/>
    </location>
</feature>
<evidence type="ECO:0000256" key="7">
    <source>
        <dbReference type="SAM" id="Coils"/>
    </source>
</evidence>
<keyword evidence="4" id="KW-0597">Phosphoprotein</keyword>
<keyword evidence="6 7" id="KW-0175">Coiled coil</keyword>
<dbReference type="GO" id="GO:0005737">
    <property type="term" value="C:cytoplasm"/>
    <property type="evidence" value="ECO:0007669"/>
    <property type="project" value="UniProtKB-SubCell"/>
</dbReference>
<dbReference type="Pfam" id="PF25526">
    <property type="entry name" value="LIP-1"/>
    <property type="match status" value="1"/>
</dbReference>
<reference evidence="10" key="1">
    <citation type="submission" date="2016-05" db="EMBL/GenBank/DDBJ databases">
        <authorList>
            <person name="Lavstsen T."/>
            <person name="Jespersen J.S."/>
        </authorList>
    </citation>
    <scope>NUCLEOTIDE SEQUENCE</scope>
    <source>
        <tissue evidence="10">Brain</tissue>
    </source>
</reference>
<organism evidence="10">
    <name type="scientific">Nothobranchius pienaari</name>
    <dbReference type="NCBI Taxonomy" id="704102"/>
    <lineage>
        <taxon>Eukaryota</taxon>
        <taxon>Metazoa</taxon>
        <taxon>Chordata</taxon>
        <taxon>Craniata</taxon>
        <taxon>Vertebrata</taxon>
        <taxon>Euteleostomi</taxon>
        <taxon>Actinopterygii</taxon>
        <taxon>Neopterygii</taxon>
        <taxon>Teleostei</taxon>
        <taxon>Neoteleostei</taxon>
        <taxon>Acanthomorphata</taxon>
        <taxon>Ovalentaria</taxon>
        <taxon>Atherinomorphae</taxon>
        <taxon>Cyprinodontiformes</taxon>
        <taxon>Nothobranchiidae</taxon>
        <taxon>Nothobranchius</taxon>
    </lineage>
</organism>
<dbReference type="PANTHER" id="PTHR12587:SF6">
    <property type="entry name" value="LIPRIN-ALPHA-2"/>
    <property type="match status" value="1"/>
</dbReference>
<dbReference type="CDD" id="cd09565">
    <property type="entry name" value="SAM_liprin-alpha1_2_3_4_repeat2"/>
    <property type="match status" value="1"/>
</dbReference>
<dbReference type="FunFam" id="1.10.150.50:FF:000003">
    <property type="entry name" value="liprin-alpha-2 isoform X1"/>
    <property type="match status" value="1"/>
</dbReference>
<dbReference type="InterPro" id="IPR057892">
    <property type="entry name" value="LIP-1_CC2"/>
</dbReference>
<comment type="subcellular location">
    <subcellularLocation>
        <location evidence="1">Cytoplasm</location>
    </subcellularLocation>
</comment>
<name>A0A1A8P4I9_9TELE</name>
<dbReference type="SUPFAM" id="SSF47769">
    <property type="entry name" value="SAM/Pointed domain"/>
    <property type="match status" value="3"/>
</dbReference>
<dbReference type="SMART" id="SM00454">
    <property type="entry name" value="SAM"/>
    <property type="match status" value="3"/>
</dbReference>
<dbReference type="AlphaFoldDB" id="A0A1A8P4I9"/>
<feature type="coiled-coil region" evidence="7">
    <location>
        <begin position="48"/>
        <end position="89"/>
    </location>
</feature>
<dbReference type="InterPro" id="IPR037620">
    <property type="entry name" value="LIP-1_SAM_1"/>
</dbReference>
<feature type="coiled-coil region" evidence="7">
    <location>
        <begin position="448"/>
        <end position="478"/>
    </location>
</feature>
<dbReference type="GO" id="GO:0050808">
    <property type="term" value="P:synapse organization"/>
    <property type="evidence" value="ECO:0007669"/>
    <property type="project" value="TreeGrafter"/>
</dbReference>
<feature type="coiled-coil region" evidence="7">
    <location>
        <begin position="140"/>
        <end position="174"/>
    </location>
</feature>
<evidence type="ECO:0000256" key="4">
    <source>
        <dbReference type="ARBA" id="ARBA00022553"/>
    </source>
</evidence>
<evidence type="ECO:0000256" key="2">
    <source>
        <dbReference type="ARBA" id="ARBA00007026"/>
    </source>
</evidence>
<evidence type="ECO:0000313" key="10">
    <source>
        <dbReference type="EMBL" id="SBR75989.1"/>
    </source>
</evidence>
<feature type="domain" description="SAM" evidence="9">
    <location>
        <begin position="970"/>
        <end position="1027"/>
    </location>
</feature>
<dbReference type="CDD" id="cd09568">
    <property type="entry name" value="SAM_liprin-alpha1_2_3_4_repeat3"/>
    <property type="match status" value="1"/>
</dbReference>
<dbReference type="InterPro" id="IPR037621">
    <property type="entry name" value="LIP-1_SAM_2"/>
</dbReference>
<reference evidence="10" key="2">
    <citation type="submission" date="2016-06" db="EMBL/GenBank/DDBJ databases">
        <title>The genome of a short-lived fish provides insights into sex chromosome evolution and the genetic control of aging.</title>
        <authorList>
            <person name="Reichwald K."/>
            <person name="Felder M."/>
            <person name="Petzold A."/>
            <person name="Koch P."/>
            <person name="Groth M."/>
            <person name="Platzer M."/>
        </authorList>
    </citation>
    <scope>NUCLEOTIDE SEQUENCE</scope>
    <source>
        <tissue evidence="10">Brain</tissue>
    </source>
</reference>
<protein>
    <submittedName>
        <fullName evidence="10">Protein tyrosine phosphatase, receptor type, f polypeptide (PTPRF), interacting protein (Liprin), alpha 2</fullName>
    </submittedName>
</protein>
<dbReference type="PROSITE" id="PS50105">
    <property type="entry name" value="SAM_DOMAIN"/>
    <property type="match status" value="3"/>
</dbReference>
<evidence type="ECO:0000256" key="8">
    <source>
        <dbReference type="SAM" id="MobiDB-lite"/>
    </source>
</evidence>
<dbReference type="InterPro" id="IPR013761">
    <property type="entry name" value="SAM/pointed_sf"/>
</dbReference>
<evidence type="ECO:0000256" key="1">
    <source>
        <dbReference type="ARBA" id="ARBA00004496"/>
    </source>
</evidence>
<keyword evidence="5" id="KW-0677">Repeat</keyword>
<feature type="region of interest" description="Disordered" evidence="8">
    <location>
        <begin position="645"/>
        <end position="680"/>
    </location>
</feature>
<gene>
    <name evidence="10" type="primary">PPFIA2</name>
</gene>
<dbReference type="FunFam" id="1.10.150.50:FF:000004">
    <property type="entry name" value="PTPRF interacting protein alpha 1"/>
    <property type="match status" value="1"/>
</dbReference>
<evidence type="ECO:0000256" key="3">
    <source>
        <dbReference type="ARBA" id="ARBA00022490"/>
    </source>
</evidence>
<dbReference type="EMBL" id="HAEG01006156">
    <property type="protein sequence ID" value="SBR75989.1"/>
    <property type="molecule type" value="Transcribed_RNA"/>
</dbReference>
<feature type="region of interest" description="Disordered" evidence="8">
    <location>
        <begin position="1175"/>
        <end position="1199"/>
    </location>
</feature>
<keyword evidence="3" id="KW-0963">Cytoplasm</keyword>
<dbReference type="CDD" id="cd09562">
    <property type="entry name" value="SAM_liprin-alpha1_2_3_4_repeat1"/>
    <property type="match status" value="1"/>
</dbReference>
<evidence type="ECO:0000256" key="5">
    <source>
        <dbReference type="ARBA" id="ARBA00022737"/>
    </source>
</evidence>
<sequence length="1199" mass="136683">MLDERDRLLDTLRETQESLGLAQQHLQDVIYDRDSLQRQLSSALPQEFAALTKELNACREQLLEKEEEISELKAERNNTRLLLEHLECLVSRHERSLRMTVVKRQAQSPSGVSSEVEVLKALKSLFEHHKALDEKVRERLRVSLERVSALEEELTAANQEIVALREQNAHLQRKVASGDGGEDVLEGSEVNQKLHGKRLSNGSLESAREASQVVELQDLLEKQNYELAQMKERMSSLSSRVSEVEQELETARKDLIKSEEMNNKYQRDIKEVMCQKEDMEERIVTLEKRYLSAQREATSVHDINDKLENELANKEAFLRQMEEKNRQLQERLELAEQKLQQTMRKAETLPEVEAELAQRIAALTKAEERHGSIEERMRHLECQLEEKNQELLRARQREKMNEEHNKRLSDTVDRLLTESNERLQLHLKERMAALEEKNVLIQDSDGYRKQYEESIHEKSQLAEEIEKLRSELDQYRLRAGSLTEPTLSRSHLDTSAELRFSLGSLTETQSDHYRSAKVIQRPRRGRAGLREAKAKSLGEHEWRSQQLGVLGGHHFESDTEMSDIDDDDRETLFSSMDLLSPSGHSDAQTLAMMLQEQLDAINKEIRLIQEEKESTELRAEEIENRVASVSLEGLNLARMHHHGASITASATASSLASSSPPSGHSTPKLDPRSPARDMERMGVMTLPSDLRKHRRKIAAVDEDGREDKATIKCETSPPPTPRTVRMTHTLPASSHNDARGIVASLEAEASALSSVASSQDSLHKQPKKKGIKSSIGRLFGKKEKGRLAHLAHRQVMVDPQATMMDQDLSGQDMGVGKLGTQAEKDRRLKKKHELLEEARRKGLPFAQWDGPTVVAWLELWLGMPAWYVAACRANVKSGAIMANLSDTEIQREIGISNPLHRLKLRLAIQEMVSLTSPSAPASTRSSTSNIWMTHAEMESLTAATKPEQKEFSWDQILAYGDMNHEWVGNEWLPSLGLPQYRSYFMESLVDARMLDHLTKKELRGQLKMVDSFHRVSLHYGIMCLKRLNYDRKELERRREESQHQNQDVMVWSNERVMCWVQSIGLKEFADNLLESGVHGALLALDDTFDYTDLALLLQIPNQNTQARQLLEKEYNALISMGTERRPDEDGTKTFTRSPSWRKMFREKDLRGVTSDSSETLPANFRASAISTPSVTLRKVQREANSGPRGESGSVRTYSC</sequence>
<dbReference type="PANTHER" id="PTHR12587">
    <property type="entry name" value="LAR INTERACTING PROTEIN LIP -RELATED PROTEIN"/>
    <property type="match status" value="1"/>
</dbReference>
<comment type="similarity">
    <text evidence="2">Belongs to the liprin family. Liprin-alpha subfamily.</text>
</comment>